<dbReference type="RefSeq" id="WP_416205994.1">
    <property type="nucleotide sequence ID" value="NZ_JBBKTX010000011.1"/>
</dbReference>
<dbReference type="InterPro" id="IPR015943">
    <property type="entry name" value="WD40/YVTN_repeat-like_dom_sf"/>
</dbReference>
<keyword evidence="5" id="KW-1185">Reference proteome</keyword>
<evidence type="ECO:0000259" key="3">
    <source>
        <dbReference type="Pfam" id="PF14870"/>
    </source>
</evidence>
<dbReference type="Gene3D" id="2.130.10.10">
    <property type="entry name" value="YVTN repeat-like/Quinoprotein amine dehydrogenase"/>
    <property type="match status" value="1"/>
</dbReference>
<dbReference type="Pfam" id="PF14870">
    <property type="entry name" value="PSII_BNR"/>
    <property type="match status" value="1"/>
</dbReference>
<dbReference type="PROSITE" id="PS51257">
    <property type="entry name" value="PROKAR_LIPOPROTEIN"/>
    <property type="match status" value="1"/>
</dbReference>
<name>A0ABW8NJ28_9GAMM</name>
<organism evidence="4 5">
    <name type="scientific">Oceanobacter antarcticus</name>
    <dbReference type="NCBI Taxonomy" id="3133425"/>
    <lineage>
        <taxon>Bacteria</taxon>
        <taxon>Pseudomonadati</taxon>
        <taxon>Pseudomonadota</taxon>
        <taxon>Gammaproteobacteria</taxon>
        <taxon>Oceanospirillales</taxon>
        <taxon>Oceanospirillaceae</taxon>
        <taxon>Oceanobacter</taxon>
    </lineage>
</organism>
<dbReference type="EMBL" id="JBBKTX010000011">
    <property type="protein sequence ID" value="MFK4752856.1"/>
    <property type="molecule type" value="Genomic_DNA"/>
</dbReference>
<dbReference type="PANTHER" id="PTHR47199:SF2">
    <property type="entry name" value="PHOTOSYSTEM II STABILITY_ASSEMBLY FACTOR HCF136, CHLOROPLASTIC"/>
    <property type="match status" value="1"/>
</dbReference>
<comment type="caution">
    <text evidence="4">The sequence shown here is derived from an EMBL/GenBank/DDBJ whole genome shotgun (WGS) entry which is preliminary data.</text>
</comment>
<gene>
    <name evidence="4" type="ORF">WG929_10590</name>
</gene>
<reference evidence="4 5" key="1">
    <citation type="submission" date="2024-03" db="EMBL/GenBank/DDBJ databases">
        <title>High-quality draft genome sequence of Oceanobacter sp. wDCs-4.</title>
        <authorList>
            <person name="Dong C."/>
        </authorList>
    </citation>
    <scope>NUCLEOTIDE SEQUENCE [LARGE SCALE GENOMIC DNA]</scope>
    <source>
        <strain evidence="5">wDCs-4</strain>
    </source>
</reference>
<dbReference type="SUPFAM" id="SSF110296">
    <property type="entry name" value="Oligoxyloglucan reducing end-specific cellobiohydrolase"/>
    <property type="match status" value="1"/>
</dbReference>
<keyword evidence="1" id="KW-0602">Photosynthesis</keyword>
<dbReference type="InterPro" id="IPR028203">
    <property type="entry name" value="PSII_CF48-like_dom"/>
</dbReference>
<evidence type="ECO:0000313" key="5">
    <source>
        <dbReference type="Proteomes" id="UP001620597"/>
    </source>
</evidence>
<keyword evidence="2" id="KW-0604">Photosystem II</keyword>
<protein>
    <submittedName>
        <fullName evidence="4">YCF48-related protein</fullName>
    </submittedName>
</protein>
<evidence type="ECO:0000313" key="4">
    <source>
        <dbReference type="EMBL" id="MFK4752856.1"/>
    </source>
</evidence>
<accession>A0ABW8NJ28</accession>
<evidence type="ECO:0000256" key="2">
    <source>
        <dbReference type="ARBA" id="ARBA00023276"/>
    </source>
</evidence>
<proteinExistence type="predicted"/>
<sequence>MTVRVCCAFLLVVGLYGCEARLNMERVAENNRQPVQRTDQLMAVAANDEVVVVVGNFGVVLVRPRASADSWQRLALGRDANLIDIEVCPDQRFYALSNNRQLWVSDAKGEHWRSVPIPTLESLLTLDCAPDNTLWVGGSFSTLLSSLDGGASWEEQSLGEDAIFTQIDFVSTSDAYAVAELGLVYHTIDGGLSWQSAGLIDDDFYPQGALFETSGEGWVAGLGGSILHTRDGGQHWVAEPTGVAAPVYALQQVGNEIMALGESGLLLRRSGEQWHTVSGVGHGAYFRDAVLVGEQLILVGGSGGLVVVARNQLR</sequence>
<feature type="domain" description="Photosynthesis system II assembly factor Ycf48/Hcf136-like" evidence="3">
    <location>
        <begin position="107"/>
        <end position="199"/>
    </location>
</feature>
<dbReference type="PANTHER" id="PTHR47199">
    <property type="entry name" value="PHOTOSYSTEM II STABILITY/ASSEMBLY FACTOR HCF136, CHLOROPLASTIC"/>
    <property type="match status" value="1"/>
</dbReference>
<dbReference type="Proteomes" id="UP001620597">
    <property type="component" value="Unassembled WGS sequence"/>
</dbReference>
<evidence type="ECO:0000256" key="1">
    <source>
        <dbReference type="ARBA" id="ARBA00022531"/>
    </source>
</evidence>